<protein>
    <submittedName>
        <fullName evidence="1">Uncharacterized protein</fullName>
    </submittedName>
</protein>
<dbReference type="Proteomes" id="UP000025171">
    <property type="component" value="Unassembled WGS sequence"/>
</dbReference>
<reference evidence="1 2" key="1">
    <citation type="journal article" date="2014" name="Antonie Van Leeuwenhoek">
        <title>Hyphomonas beringensis sp. nov. and Hyphomonas chukchiensis sp. nov., isolated from surface seawater of the Bering Sea and Chukchi Sea.</title>
        <authorList>
            <person name="Li C."/>
            <person name="Lai Q."/>
            <person name="Li G."/>
            <person name="Dong C."/>
            <person name="Wang J."/>
            <person name="Liao Y."/>
            <person name="Shao Z."/>
        </authorList>
    </citation>
    <scope>NUCLEOTIDE SEQUENCE [LARGE SCALE GENOMIC DNA]</scope>
    <source>
        <strain evidence="1 2">MHS-2</strain>
    </source>
</reference>
<gene>
    <name evidence="1" type="ORF">HJO_15159</name>
</gene>
<evidence type="ECO:0000313" key="2">
    <source>
        <dbReference type="Proteomes" id="UP000025171"/>
    </source>
</evidence>
<comment type="caution">
    <text evidence="1">The sequence shown here is derived from an EMBL/GenBank/DDBJ whole genome shotgun (WGS) entry which is preliminary data.</text>
</comment>
<accession>A0A059FE45</accession>
<evidence type="ECO:0000313" key="1">
    <source>
        <dbReference type="EMBL" id="KCZ88867.1"/>
    </source>
</evidence>
<dbReference type="EMBL" id="ARYK01000009">
    <property type="protein sequence ID" value="KCZ88867.1"/>
    <property type="molecule type" value="Genomic_DNA"/>
</dbReference>
<keyword evidence="2" id="KW-1185">Reference proteome</keyword>
<dbReference type="PATRIC" id="fig|1280950.3.peg.3044"/>
<sequence>MTQISTESLEGRLLAQRQVLAALMAGLARQDGAAGLWVKGFLDSDHQVADSNEDPGAVPDPAFAVEFIIAEEKQLLASETRRILEAASRT</sequence>
<dbReference type="AlphaFoldDB" id="A0A059FE45"/>
<name>A0A059FE45_9PROT</name>
<organism evidence="1 2">
    <name type="scientific">Hyphomonas johnsonii MHS-2</name>
    <dbReference type="NCBI Taxonomy" id="1280950"/>
    <lineage>
        <taxon>Bacteria</taxon>
        <taxon>Pseudomonadati</taxon>
        <taxon>Pseudomonadota</taxon>
        <taxon>Alphaproteobacteria</taxon>
        <taxon>Hyphomonadales</taxon>
        <taxon>Hyphomonadaceae</taxon>
        <taxon>Hyphomonas</taxon>
    </lineage>
</organism>
<dbReference type="OrthoDB" id="7619942at2"/>
<proteinExistence type="predicted"/>
<dbReference type="RefSeq" id="WP_035618571.1">
    <property type="nucleotide sequence ID" value="NZ_ARYK01000009.1"/>
</dbReference>
<dbReference type="STRING" id="1280950.HJO_15159"/>